<gene>
    <name evidence="6" type="primary">CA12</name>
</gene>
<organism evidence="6">
    <name type="scientific">Stylophora pistillata</name>
    <name type="common">Smooth cauliflower coral</name>
    <dbReference type="NCBI Taxonomy" id="50429"/>
    <lineage>
        <taxon>Eukaryota</taxon>
        <taxon>Metazoa</taxon>
        <taxon>Cnidaria</taxon>
        <taxon>Anthozoa</taxon>
        <taxon>Hexacorallia</taxon>
        <taxon>Scleractinia</taxon>
        <taxon>Astrocoeniina</taxon>
        <taxon>Pocilloporidae</taxon>
        <taxon>Stylophora</taxon>
    </lineage>
</organism>
<dbReference type="PANTHER" id="PTHR18952:SF208">
    <property type="entry name" value="CARBONIC ANHYDRASE XA-RELATED"/>
    <property type="match status" value="1"/>
</dbReference>
<dbReference type="SMART" id="SM01057">
    <property type="entry name" value="Carb_anhydrase"/>
    <property type="match status" value="1"/>
</dbReference>
<reference evidence="6" key="1">
    <citation type="journal article" date="2016" name="PLoS ONE">
        <title>Carbonic Anhydrases in Cnidarians: Novel Perspectives from the Octocorallian Corallium rubrum.</title>
        <authorList>
            <person name="Le Goff C."/>
            <person name="Ganot P."/>
            <person name="Zoccola D."/>
            <person name="Caminiti-Segonds N."/>
            <person name="Allemand D."/>
            <person name="Tambutte S."/>
        </authorList>
    </citation>
    <scope>NUCLEOTIDE SEQUENCE</scope>
</reference>
<name>A0A1B0Y2D8_STYPI</name>
<proteinExistence type="evidence at transcript level"/>
<dbReference type="PROSITE" id="PS00162">
    <property type="entry name" value="ALPHA_CA_1"/>
    <property type="match status" value="1"/>
</dbReference>
<dbReference type="GO" id="GO:0004089">
    <property type="term" value="F:carbonate dehydratase activity"/>
    <property type="evidence" value="ECO:0007669"/>
    <property type="project" value="UniProtKB-UniRule"/>
</dbReference>
<evidence type="ECO:0000256" key="2">
    <source>
        <dbReference type="ARBA" id="ARBA00022723"/>
    </source>
</evidence>
<protein>
    <recommendedName>
        <fullName evidence="4">Carbonic anhydrase</fullName>
        <ecNumber evidence="4">4.2.1.1</ecNumber>
    </recommendedName>
</protein>
<dbReference type="InterPro" id="IPR018338">
    <property type="entry name" value="Carbonic_anhydrase_a-class_CS"/>
</dbReference>
<evidence type="ECO:0000259" key="5">
    <source>
        <dbReference type="PROSITE" id="PS51144"/>
    </source>
</evidence>
<dbReference type="GO" id="GO:0006730">
    <property type="term" value="P:one-carbon metabolic process"/>
    <property type="evidence" value="ECO:0007669"/>
    <property type="project" value="TreeGrafter"/>
</dbReference>
<keyword evidence="3 4" id="KW-0862">Zinc</keyword>
<keyword evidence="4 6" id="KW-0456">Lyase</keyword>
<feature type="domain" description="Alpha-carbonic anhydrase" evidence="5">
    <location>
        <begin position="20"/>
        <end position="294"/>
    </location>
</feature>
<comment type="cofactor">
    <cofactor evidence="4">
        <name>Zn(2+)</name>
        <dbReference type="ChEBI" id="CHEBI:29105"/>
    </cofactor>
</comment>
<accession>A0A1B0Y2D8</accession>
<dbReference type="EC" id="4.2.1.1" evidence="4"/>
<dbReference type="PROSITE" id="PS51144">
    <property type="entry name" value="ALPHA_CA_2"/>
    <property type="match status" value="1"/>
</dbReference>
<dbReference type="CDD" id="cd00326">
    <property type="entry name" value="alpha_CA"/>
    <property type="match status" value="1"/>
</dbReference>
<comment type="function">
    <text evidence="4">Reversible hydration of carbon dioxide.</text>
</comment>
<evidence type="ECO:0000256" key="1">
    <source>
        <dbReference type="ARBA" id="ARBA00010718"/>
    </source>
</evidence>
<dbReference type="AlphaFoldDB" id="A0A1B0Y2D8"/>
<sequence>MFQIAILAVLVGGALTSQGAKWKYGKTDKVHEIYGPNDWGKVSKHCDESAQSPINIEKSSLKNDGSLRKLRFLPEDWYGRVYGVLENNGHAPTLEIDKPRGTSTLTGGPLGNSVYKLQQMHIHFGCENNKGSEHTVNGRAFAGELHLVHYNIRYGDFKTAVDKPDGLAVIGVFIQEDDDDDSSYSLKVISGAARYIRKAGSKKRIRAIYLNNLVPHLRDLSKSYFYKGSLTTPPCYQSVQWIVLKRPIRASEYVMRALRGLLNDDEQPMCDNFRPTLLRNGRSVSQCDDDRLFN</sequence>
<dbReference type="Gene3D" id="3.10.200.10">
    <property type="entry name" value="Alpha carbonic anhydrase"/>
    <property type="match status" value="1"/>
</dbReference>
<dbReference type="InterPro" id="IPR023561">
    <property type="entry name" value="Carbonic_anhydrase_a-class"/>
</dbReference>
<comment type="catalytic activity">
    <reaction evidence="4">
        <text>hydrogencarbonate + H(+) = CO2 + H2O</text>
        <dbReference type="Rhea" id="RHEA:10748"/>
        <dbReference type="ChEBI" id="CHEBI:15377"/>
        <dbReference type="ChEBI" id="CHEBI:15378"/>
        <dbReference type="ChEBI" id="CHEBI:16526"/>
        <dbReference type="ChEBI" id="CHEBI:17544"/>
        <dbReference type="EC" id="4.2.1.1"/>
    </reaction>
</comment>
<evidence type="ECO:0000256" key="4">
    <source>
        <dbReference type="RuleBase" id="RU367011"/>
    </source>
</evidence>
<dbReference type="EMBL" id="KU557759">
    <property type="protein sequence ID" value="ANJ59772.1"/>
    <property type="molecule type" value="mRNA"/>
</dbReference>
<keyword evidence="2 4" id="KW-0479">Metal-binding</keyword>
<dbReference type="Pfam" id="PF00194">
    <property type="entry name" value="Carb_anhydrase"/>
    <property type="match status" value="1"/>
</dbReference>
<keyword evidence="4" id="KW-0732">Signal</keyword>
<evidence type="ECO:0000256" key="3">
    <source>
        <dbReference type="ARBA" id="ARBA00022833"/>
    </source>
</evidence>
<dbReference type="GO" id="GO:0008270">
    <property type="term" value="F:zinc ion binding"/>
    <property type="evidence" value="ECO:0007669"/>
    <property type="project" value="UniProtKB-UniRule"/>
</dbReference>
<dbReference type="SUPFAM" id="SSF51069">
    <property type="entry name" value="Carbonic anhydrase"/>
    <property type="match status" value="1"/>
</dbReference>
<feature type="signal peptide" evidence="4">
    <location>
        <begin position="1"/>
        <end position="16"/>
    </location>
</feature>
<dbReference type="InterPro" id="IPR036398">
    <property type="entry name" value="CA_dom_sf"/>
</dbReference>
<evidence type="ECO:0000313" key="6">
    <source>
        <dbReference type="EMBL" id="ANJ59772.1"/>
    </source>
</evidence>
<dbReference type="InterPro" id="IPR001148">
    <property type="entry name" value="CA_dom"/>
</dbReference>
<feature type="chain" id="PRO_5025085606" description="Carbonic anhydrase" evidence="4">
    <location>
        <begin position="17"/>
        <end position="294"/>
    </location>
</feature>
<comment type="similarity">
    <text evidence="1 4">Belongs to the alpha-carbonic anhydrase family.</text>
</comment>
<dbReference type="OrthoDB" id="5956592at2759"/>
<dbReference type="PANTHER" id="PTHR18952">
    <property type="entry name" value="CARBONIC ANHYDRASE"/>
    <property type="match status" value="1"/>
</dbReference>